<dbReference type="EMBL" id="CP129113">
    <property type="protein sequence ID" value="WLV25764.1"/>
    <property type="molecule type" value="Genomic_DNA"/>
</dbReference>
<dbReference type="Proteomes" id="UP001180087">
    <property type="component" value="Chromosome"/>
</dbReference>
<gene>
    <name evidence="3" type="ORF">QR721_06045</name>
</gene>
<evidence type="ECO:0000259" key="2">
    <source>
        <dbReference type="Pfam" id="PF02120"/>
    </source>
</evidence>
<sequence>MQVIGNSTSMPGNFSGISNSKSGINDLSGICPGNPFQEILQTTASKGMSINQAIEVVDDTELDLSQDQLEALKGILESLEKLVTSDIPGANELKEEFEEEIESGLMVFPDGLEKLDIPNLLNQLQNLNEVLQNFLAGEITAGESSEEELLTKVEKVSDELQSLLNNMQGDKFLNIQSTKLDVNMDYQTKTDLTVIKKLNAQRNDLIEEIQSLMAKASDATDPAKIAPKVLKLLEQWGALGKQLEKLNSNSTSQGSQSAKQLSPEVDSIWKTLAETYQKRTTMADKRVYNTVSKVTSADVAKWISNAVEANNQLSTVSGTAMPMHKLEQLAIHLTPLQSNQQQSEQFTSQFARIIDTSRFMQNGINGKPLTISLNPGNLGEIIVKMQRVNGELMVKLFVQSPEAKQLLESNLGQLRHMFSPHQVAVERQDAQQATSAQNAQQNEQGFRQDARDQEHQNRQRKANDQPSDELEEASFSELLMNAKV</sequence>
<evidence type="ECO:0000313" key="4">
    <source>
        <dbReference type="Proteomes" id="UP001180087"/>
    </source>
</evidence>
<organism evidence="3 4">
    <name type="scientific">Aciduricibacillus chroicocephali</name>
    <dbReference type="NCBI Taxonomy" id="3054939"/>
    <lineage>
        <taxon>Bacteria</taxon>
        <taxon>Bacillati</taxon>
        <taxon>Bacillota</taxon>
        <taxon>Bacilli</taxon>
        <taxon>Bacillales</taxon>
        <taxon>Bacillaceae</taxon>
        <taxon>Aciduricibacillus</taxon>
    </lineage>
</organism>
<dbReference type="InterPro" id="IPR021136">
    <property type="entry name" value="Flagellar_hook_control-like_C"/>
</dbReference>
<protein>
    <submittedName>
        <fullName evidence="3">Flagellar hook-length control protein FliK</fullName>
    </submittedName>
</protein>
<keyword evidence="3" id="KW-0969">Cilium</keyword>
<proteinExistence type="predicted"/>
<dbReference type="InterPro" id="IPR038610">
    <property type="entry name" value="FliK-like_C_sf"/>
</dbReference>
<accession>A0ABY9KY36</accession>
<evidence type="ECO:0000256" key="1">
    <source>
        <dbReference type="SAM" id="MobiDB-lite"/>
    </source>
</evidence>
<dbReference type="CDD" id="cd17470">
    <property type="entry name" value="T3SS_Flik_C"/>
    <property type="match status" value="1"/>
</dbReference>
<keyword evidence="3" id="KW-0966">Cell projection</keyword>
<keyword evidence="3" id="KW-0282">Flagellum</keyword>
<name>A0ABY9KY36_9BACI</name>
<dbReference type="Pfam" id="PF02120">
    <property type="entry name" value="Flg_hook"/>
    <property type="match status" value="1"/>
</dbReference>
<feature type="region of interest" description="Disordered" evidence="1">
    <location>
        <begin position="425"/>
        <end position="484"/>
    </location>
</feature>
<dbReference type="RefSeq" id="WP_348029558.1">
    <property type="nucleotide sequence ID" value="NZ_CP129113.1"/>
</dbReference>
<dbReference type="Gene3D" id="3.30.750.140">
    <property type="match status" value="1"/>
</dbReference>
<keyword evidence="4" id="KW-1185">Reference proteome</keyword>
<feature type="domain" description="Flagellar hook-length control protein-like C-terminal" evidence="2">
    <location>
        <begin position="366"/>
        <end position="437"/>
    </location>
</feature>
<reference evidence="3" key="1">
    <citation type="submission" date="2023-06" db="EMBL/GenBank/DDBJ databases">
        <title>A Treasure from Seagulls: Isolation and Description of Aciduricobacillus qingdaonensis gen. nov., sp. nov., a Rare Obligately Uric Acid-utilizing Member in the Family Bacillaceae.</title>
        <authorList>
            <person name="Liu W."/>
            <person name="Wang B."/>
        </authorList>
    </citation>
    <scope>NUCLEOTIDE SEQUENCE</scope>
    <source>
        <strain evidence="3">44XB</strain>
    </source>
</reference>
<feature type="compositionally biased region" description="Basic and acidic residues" evidence="1">
    <location>
        <begin position="446"/>
        <end position="463"/>
    </location>
</feature>
<feature type="compositionally biased region" description="Low complexity" evidence="1">
    <location>
        <begin position="430"/>
        <end position="444"/>
    </location>
</feature>
<evidence type="ECO:0000313" key="3">
    <source>
        <dbReference type="EMBL" id="WLV25764.1"/>
    </source>
</evidence>